<dbReference type="InterPro" id="IPR036852">
    <property type="entry name" value="Peptidase_S8/S53_dom_sf"/>
</dbReference>
<proteinExistence type="inferred from homology"/>
<dbReference type="PANTHER" id="PTHR10795">
    <property type="entry name" value="PROPROTEIN CONVERTASE SUBTILISIN/KEXIN"/>
    <property type="match status" value="1"/>
</dbReference>
<dbReference type="InterPro" id="IPR041469">
    <property type="entry name" value="Subtilisin-like_FN3"/>
</dbReference>
<evidence type="ECO:0000256" key="5">
    <source>
        <dbReference type="ARBA" id="ARBA00022825"/>
    </source>
</evidence>
<organism evidence="11 12">
    <name type="scientific">Striga hermonthica</name>
    <name type="common">Purple witchweed</name>
    <name type="synonym">Buchnera hermonthica</name>
    <dbReference type="NCBI Taxonomy" id="68872"/>
    <lineage>
        <taxon>Eukaryota</taxon>
        <taxon>Viridiplantae</taxon>
        <taxon>Streptophyta</taxon>
        <taxon>Embryophyta</taxon>
        <taxon>Tracheophyta</taxon>
        <taxon>Spermatophyta</taxon>
        <taxon>Magnoliopsida</taxon>
        <taxon>eudicotyledons</taxon>
        <taxon>Gunneridae</taxon>
        <taxon>Pentapetalae</taxon>
        <taxon>asterids</taxon>
        <taxon>lamiids</taxon>
        <taxon>Lamiales</taxon>
        <taxon>Orobanchaceae</taxon>
        <taxon>Buchnereae</taxon>
        <taxon>Striga</taxon>
    </lineage>
</organism>
<evidence type="ECO:0000313" key="11">
    <source>
        <dbReference type="EMBL" id="CAA0828018.1"/>
    </source>
</evidence>
<dbReference type="InterPro" id="IPR045051">
    <property type="entry name" value="SBT"/>
</dbReference>
<evidence type="ECO:0000256" key="7">
    <source>
        <dbReference type="PROSITE-ProRule" id="PRU01240"/>
    </source>
</evidence>
<comment type="caution">
    <text evidence="7">Lacks conserved residue(s) required for the propagation of feature annotation.</text>
</comment>
<keyword evidence="6" id="KW-0325">Glycoprotein</keyword>
<dbReference type="SUPFAM" id="SSF52743">
    <property type="entry name" value="Subtilisin-like"/>
    <property type="match status" value="1"/>
</dbReference>
<dbReference type="InterPro" id="IPR003137">
    <property type="entry name" value="PA_domain"/>
</dbReference>
<evidence type="ECO:0000259" key="9">
    <source>
        <dbReference type="Pfam" id="PF02225"/>
    </source>
</evidence>
<dbReference type="PRINTS" id="PR00723">
    <property type="entry name" value="SUBTILISIN"/>
</dbReference>
<evidence type="ECO:0000259" key="10">
    <source>
        <dbReference type="Pfam" id="PF17766"/>
    </source>
</evidence>
<feature type="domain" description="PA" evidence="9">
    <location>
        <begin position="247"/>
        <end position="321"/>
    </location>
</feature>
<dbReference type="InterPro" id="IPR015500">
    <property type="entry name" value="Peptidase_S8_subtilisin-rel"/>
</dbReference>
<dbReference type="CDD" id="cd04852">
    <property type="entry name" value="Peptidases_S8_3"/>
    <property type="match status" value="1"/>
</dbReference>
<evidence type="ECO:0000313" key="12">
    <source>
        <dbReference type="Proteomes" id="UP001153555"/>
    </source>
</evidence>
<dbReference type="GO" id="GO:0004252">
    <property type="term" value="F:serine-type endopeptidase activity"/>
    <property type="evidence" value="ECO:0007669"/>
    <property type="project" value="InterPro"/>
</dbReference>
<name>A0A9N7RF98_STRHE</name>
<feature type="domain" description="Subtilisin-like protease fibronectin type-III" evidence="10">
    <location>
        <begin position="519"/>
        <end position="614"/>
    </location>
</feature>
<dbReference type="Proteomes" id="UP001153555">
    <property type="component" value="Unassembled WGS sequence"/>
</dbReference>
<dbReference type="SUPFAM" id="SSF52025">
    <property type="entry name" value="PA domain"/>
    <property type="match status" value="1"/>
</dbReference>
<keyword evidence="2 11" id="KW-0645">Protease</keyword>
<evidence type="ECO:0000259" key="8">
    <source>
        <dbReference type="Pfam" id="PF00082"/>
    </source>
</evidence>
<dbReference type="InterPro" id="IPR034197">
    <property type="entry name" value="Peptidases_S8_3"/>
</dbReference>
<keyword evidence="3" id="KW-0732">Signal</keyword>
<keyword evidence="4" id="KW-0378">Hydrolase</keyword>
<dbReference type="InterPro" id="IPR046450">
    <property type="entry name" value="PA_dom_sf"/>
</dbReference>
<evidence type="ECO:0000256" key="3">
    <source>
        <dbReference type="ARBA" id="ARBA00022729"/>
    </source>
</evidence>
<dbReference type="OrthoDB" id="206201at2759"/>
<dbReference type="FunFam" id="3.40.50.200:FF:000006">
    <property type="entry name" value="Subtilisin-like protease SBT1.5"/>
    <property type="match status" value="1"/>
</dbReference>
<comment type="caution">
    <text evidence="11">The sequence shown here is derived from an EMBL/GenBank/DDBJ whole genome shotgun (WGS) entry which is preliminary data.</text>
</comment>
<dbReference type="InterPro" id="IPR000209">
    <property type="entry name" value="Peptidase_S8/S53_dom"/>
</dbReference>
<sequence>VWPESKSFSDDLITRSIPSKWKGNCSNEFDPNFRCNRKLIGARYFYKGYVAAGGHLKSTDYTPRDNNGHGTHTLSTAGGNFVSGANVLGYGNGTAKGGSPLARVAAYKVCWPPIGKGECFIADIMAAIDMAIHDGVDVLSLSLGGGAIPFFKDVNAIGSFHAVSKGIVVVFSAGNSGPNQGTVENVAPWQITVGASTMDRKFPSYLILGNKRFEGESLSDKSLPEGKWFAIIYARYANASNATAEQAELCEPESLDAKKVKGKILVCLRGITARVDKGRQAALAGAVGMVLANDKASGNEILADAHVLPATHISYKDGLALLSQMYKTRSPMALITKPKTLLDTKPAPVMATFSSQGPNTVMPEILKPDITAPGLSIIAAYTGVVGPTGEDFDKRRVTFNSESGTSMSCPHVAGVVGLLKNLYPNWTPAAIKSAIMTTASTIDNTWHSITNNSNSKATPFNYGAGHIDPNQAMDPGLVYDVGTTNYLNLLCTLGYNQTQINLFWDKSFTCPKPNIRLIDFNYPSISVPNLRGPVTVTRKVKNVGPPGTYKASVCSPDVISIQIEPDKLEFKSVGEEKGFNIKIQPNKNGGSKGYVFGKLTWSDGQHKVTSPIVVKQI</sequence>
<evidence type="ECO:0000256" key="6">
    <source>
        <dbReference type="ARBA" id="ARBA00023180"/>
    </source>
</evidence>
<dbReference type="Pfam" id="PF00082">
    <property type="entry name" value="Peptidase_S8"/>
    <property type="match status" value="1"/>
</dbReference>
<dbReference type="EMBL" id="CACSLK010027752">
    <property type="protein sequence ID" value="CAA0828018.1"/>
    <property type="molecule type" value="Genomic_DNA"/>
</dbReference>
<evidence type="ECO:0000256" key="4">
    <source>
        <dbReference type="ARBA" id="ARBA00022801"/>
    </source>
</evidence>
<accession>A0A9N7RF98</accession>
<gene>
    <name evidence="11" type="ORF">SHERM_23713</name>
</gene>
<reference evidence="11" key="1">
    <citation type="submission" date="2019-12" db="EMBL/GenBank/DDBJ databases">
        <authorList>
            <person name="Scholes J."/>
        </authorList>
    </citation>
    <scope>NUCLEOTIDE SEQUENCE</scope>
</reference>
<dbReference type="Gene3D" id="3.50.30.30">
    <property type="match status" value="1"/>
</dbReference>
<feature type="domain" description="Peptidase S8/S53" evidence="8">
    <location>
        <begin position="59"/>
        <end position="465"/>
    </location>
</feature>
<dbReference type="AlphaFoldDB" id="A0A9N7RF98"/>
<dbReference type="Pfam" id="PF02225">
    <property type="entry name" value="PA"/>
    <property type="match status" value="1"/>
</dbReference>
<dbReference type="Pfam" id="PF17766">
    <property type="entry name" value="fn3_6"/>
    <property type="match status" value="1"/>
</dbReference>
<dbReference type="Gene3D" id="3.40.50.200">
    <property type="entry name" value="Peptidase S8/S53 domain"/>
    <property type="match status" value="1"/>
</dbReference>
<evidence type="ECO:0000256" key="1">
    <source>
        <dbReference type="ARBA" id="ARBA00011073"/>
    </source>
</evidence>
<comment type="similarity">
    <text evidence="1 7">Belongs to the peptidase S8 family.</text>
</comment>
<dbReference type="CDD" id="cd02120">
    <property type="entry name" value="PA_subtilisin_like"/>
    <property type="match status" value="1"/>
</dbReference>
<feature type="non-terminal residue" evidence="11">
    <location>
        <position position="617"/>
    </location>
</feature>
<dbReference type="FunFam" id="2.60.40.2310:FF:000001">
    <property type="entry name" value="Subtilisin-like protease SBT1.5"/>
    <property type="match status" value="1"/>
</dbReference>
<evidence type="ECO:0000256" key="2">
    <source>
        <dbReference type="ARBA" id="ARBA00022670"/>
    </source>
</evidence>
<keyword evidence="5" id="KW-0720">Serine protease</keyword>
<dbReference type="PROSITE" id="PS00138">
    <property type="entry name" value="SUBTILASE_SER"/>
    <property type="match status" value="1"/>
</dbReference>
<dbReference type="FunFam" id="3.50.30.30:FF:000005">
    <property type="entry name" value="subtilisin-like protease SBT1.5"/>
    <property type="match status" value="1"/>
</dbReference>
<dbReference type="PROSITE" id="PS51892">
    <property type="entry name" value="SUBTILASE"/>
    <property type="match status" value="1"/>
</dbReference>
<keyword evidence="12" id="KW-1185">Reference proteome</keyword>
<protein>
    <submittedName>
        <fullName evidence="11">Subtilisin-like protease SBT5.3</fullName>
    </submittedName>
</protein>
<dbReference type="Gene3D" id="2.60.40.2310">
    <property type="match status" value="1"/>
</dbReference>
<dbReference type="GO" id="GO:0006508">
    <property type="term" value="P:proteolysis"/>
    <property type="evidence" value="ECO:0007669"/>
    <property type="project" value="UniProtKB-KW"/>
</dbReference>
<dbReference type="InterPro" id="IPR023828">
    <property type="entry name" value="Peptidase_S8_Ser-AS"/>
</dbReference>